<keyword evidence="5" id="KW-1185">Reference proteome</keyword>
<reference evidence="4 5" key="1">
    <citation type="submission" date="2015-02" db="EMBL/GenBank/DDBJ databases">
        <title>Draft genome sequences of ten Microbacterium spp. with emphasis on heavy metal contaminated environments.</title>
        <authorList>
            <person name="Corretto E."/>
        </authorList>
    </citation>
    <scope>NUCLEOTIDE SEQUENCE [LARGE SCALE GENOMIC DNA]</scope>
    <source>
        <strain evidence="4 5">SA35</strain>
    </source>
</reference>
<dbReference type="Proteomes" id="UP000033900">
    <property type="component" value="Unassembled WGS sequence"/>
</dbReference>
<feature type="compositionally biased region" description="Low complexity" evidence="2">
    <location>
        <begin position="81"/>
        <end position="92"/>
    </location>
</feature>
<dbReference type="AlphaFoldDB" id="A0A0M2HR30"/>
<accession>A0A0M2HR30</accession>
<sequence length="199" mass="20666">MTRWTKRTIGIVTAIVVVQIITIGGVVALGVVAHEQSERAIQAETAAAAEEEQRDAEAAERAEAIEALREQVLELGEEPVVEPVPESTSPTVINGKDGKDAPPPTAEQMLAAVQQCFALGLCTAPKGDKGDTGDTGDPGAPGSDSTVPGPAGTGIQTIECMDDGTWRFTMTDATTRDIPGPCRIVPTPTTEPPEGEPTP</sequence>
<evidence type="ECO:0000256" key="3">
    <source>
        <dbReference type="SAM" id="Phobius"/>
    </source>
</evidence>
<organism evidence="4 5">
    <name type="scientific">Microbacterium hydrocarbonoxydans</name>
    <dbReference type="NCBI Taxonomy" id="273678"/>
    <lineage>
        <taxon>Bacteria</taxon>
        <taxon>Bacillati</taxon>
        <taxon>Actinomycetota</taxon>
        <taxon>Actinomycetes</taxon>
        <taxon>Micrococcales</taxon>
        <taxon>Microbacteriaceae</taxon>
        <taxon>Microbacterium</taxon>
    </lineage>
</organism>
<dbReference type="STRING" id="273678.RS84_00263"/>
<keyword evidence="3" id="KW-0812">Transmembrane</keyword>
<comment type="caution">
    <text evidence="4">The sequence shown here is derived from an EMBL/GenBank/DDBJ whole genome shotgun (WGS) entry which is preliminary data.</text>
</comment>
<evidence type="ECO:0000256" key="2">
    <source>
        <dbReference type="SAM" id="MobiDB-lite"/>
    </source>
</evidence>
<gene>
    <name evidence="4" type="ORF">RS84_00263</name>
</gene>
<dbReference type="PATRIC" id="fig|273678.4.peg.256"/>
<evidence type="ECO:0000256" key="1">
    <source>
        <dbReference type="SAM" id="Coils"/>
    </source>
</evidence>
<dbReference type="RefSeq" id="WP_045255956.1">
    <property type="nucleotide sequence ID" value="NZ_JYJB01000004.1"/>
</dbReference>
<feature type="region of interest" description="Disordered" evidence="2">
    <location>
        <begin position="172"/>
        <end position="199"/>
    </location>
</feature>
<feature type="region of interest" description="Disordered" evidence="2">
    <location>
        <begin position="128"/>
        <end position="154"/>
    </location>
</feature>
<keyword evidence="3" id="KW-1133">Transmembrane helix</keyword>
<keyword evidence="3" id="KW-0472">Membrane</keyword>
<feature type="region of interest" description="Disordered" evidence="2">
    <location>
        <begin position="80"/>
        <end position="104"/>
    </location>
</feature>
<protein>
    <submittedName>
        <fullName evidence="4">Uncharacterized protein</fullName>
    </submittedName>
</protein>
<feature type="transmembrane region" description="Helical" evidence="3">
    <location>
        <begin position="12"/>
        <end position="33"/>
    </location>
</feature>
<proteinExistence type="predicted"/>
<dbReference type="EMBL" id="JYJB01000004">
    <property type="protein sequence ID" value="KJL49151.1"/>
    <property type="molecule type" value="Genomic_DNA"/>
</dbReference>
<keyword evidence="1" id="KW-0175">Coiled coil</keyword>
<evidence type="ECO:0000313" key="5">
    <source>
        <dbReference type="Proteomes" id="UP000033900"/>
    </source>
</evidence>
<feature type="compositionally biased region" description="Pro residues" evidence="2">
    <location>
        <begin position="189"/>
        <end position="199"/>
    </location>
</feature>
<name>A0A0M2HR30_9MICO</name>
<evidence type="ECO:0000313" key="4">
    <source>
        <dbReference type="EMBL" id="KJL49151.1"/>
    </source>
</evidence>
<feature type="coiled-coil region" evidence="1">
    <location>
        <begin position="34"/>
        <end position="62"/>
    </location>
</feature>
<feature type="compositionally biased region" description="Low complexity" evidence="2">
    <location>
        <begin position="135"/>
        <end position="145"/>
    </location>
</feature>